<dbReference type="Proteomes" id="UP000612855">
    <property type="component" value="Unassembled WGS sequence"/>
</dbReference>
<sequence>MAMTPLTDQIRRRIAAEGPITLAEYMRICLLDPAHGYYATRDPFGAAGDFVTAPEISQMFGELIGLALAQSWLDQGSPSPFTLAEAGPGRGTLMADILRATRVVPGFHAAMRIVLIEASPKLRNAQAEKLADYTPAWTDKIDDLPRRPLWFVANEFFDALPIRQFHRHGDGWAEVMVALDDPGLRLALAAPLPLPELAHRLPDTRDGDIVELCPAARPVAATIGQRIATYGGAALLIDYGGWRSLGDTFQALTAHEPVDPLAAPGLADLTAHVDFEPIALAAAPAVASGLTPQGAFLERLGIAARAEALARRLSGTARDSHLAAYRRLTLPEEMGTLFQILALTPPGASPVPGMNDPRPSAP</sequence>
<comment type="caution">
    <text evidence="3">The sequence shown here is derived from an EMBL/GenBank/DDBJ whole genome shotgun (WGS) entry which is preliminary data.</text>
</comment>
<gene>
    <name evidence="3" type="ORF">GCM10011360_03790</name>
</gene>
<name>A0A917E9W6_9RHOB</name>
<dbReference type="Pfam" id="PF02636">
    <property type="entry name" value="Methyltransf_28"/>
    <property type="match status" value="1"/>
</dbReference>
<keyword evidence="4" id="KW-1185">Reference proteome</keyword>
<proteinExistence type="predicted"/>
<evidence type="ECO:0000256" key="2">
    <source>
        <dbReference type="ARBA" id="ARBA00022679"/>
    </source>
</evidence>
<accession>A0A917E9W6</accession>
<dbReference type="PANTHER" id="PTHR12049:SF7">
    <property type="entry name" value="PROTEIN ARGININE METHYLTRANSFERASE NDUFAF7, MITOCHONDRIAL"/>
    <property type="match status" value="1"/>
</dbReference>
<dbReference type="Gene3D" id="3.40.50.12710">
    <property type="match status" value="1"/>
</dbReference>
<dbReference type="InterPro" id="IPR029063">
    <property type="entry name" value="SAM-dependent_MTases_sf"/>
</dbReference>
<dbReference type="SUPFAM" id="SSF53335">
    <property type="entry name" value="S-adenosyl-L-methionine-dependent methyltransferases"/>
    <property type="match status" value="1"/>
</dbReference>
<dbReference type="GO" id="GO:0032259">
    <property type="term" value="P:methylation"/>
    <property type="evidence" value="ECO:0007669"/>
    <property type="project" value="UniProtKB-KW"/>
</dbReference>
<evidence type="ECO:0000313" key="3">
    <source>
        <dbReference type="EMBL" id="GGE18255.1"/>
    </source>
</evidence>
<dbReference type="InterPro" id="IPR038375">
    <property type="entry name" value="NDUFAF7_sf"/>
</dbReference>
<dbReference type="AlphaFoldDB" id="A0A917E9W6"/>
<dbReference type="InterPro" id="IPR003788">
    <property type="entry name" value="NDUFAF7"/>
</dbReference>
<protein>
    <submittedName>
        <fullName evidence="3">ATP synthase subunit beta</fullName>
    </submittedName>
</protein>
<evidence type="ECO:0000313" key="4">
    <source>
        <dbReference type="Proteomes" id="UP000612855"/>
    </source>
</evidence>
<organism evidence="3 4">
    <name type="scientific">Primorskyibacter flagellatus</name>
    <dbReference type="NCBI Taxonomy" id="1387277"/>
    <lineage>
        <taxon>Bacteria</taxon>
        <taxon>Pseudomonadati</taxon>
        <taxon>Pseudomonadota</taxon>
        <taxon>Alphaproteobacteria</taxon>
        <taxon>Rhodobacterales</taxon>
        <taxon>Roseobacteraceae</taxon>
        <taxon>Primorskyibacter</taxon>
    </lineage>
</organism>
<dbReference type="GO" id="GO:0035243">
    <property type="term" value="F:protein-arginine omega-N symmetric methyltransferase activity"/>
    <property type="evidence" value="ECO:0007669"/>
    <property type="project" value="TreeGrafter"/>
</dbReference>
<dbReference type="EMBL" id="BMFJ01000001">
    <property type="protein sequence ID" value="GGE18255.1"/>
    <property type="molecule type" value="Genomic_DNA"/>
</dbReference>
<evidence type="ECO:0000256" key="1">
    <source>
        <dbReference type="ARBA" id="ARBA00022603"/>
    </source>
</evidence>
<keyword evidence="1" id="KW-0489">Methyltransferase</keyword>
<dbReference type="PANTHER" id="PTHR12049">
    <property type="entry name" value="PROTEIN ARGININE METHYLTRANSFERASE NDUFAF7, MITOCHONDRIAL"/>
    <property type="match status" value="1"/>
</dbReference>
<keyword evidence="2" id="KW-0808">Transferase</keyword>
<reference evidence="4" key="1">
    <citation type="journal article" date="2019" name="Int. J. Syst. Evol. Microbiol.">
        <title>The Global Catalogue of Microorganisms (GCM) 10K type strain sequencing project: providing services to taxonomists for standard genome sequencing and annotation.</title>
        <authorList>
            <consortium name="The Broad Institute Genomics Platform"/>
            <consortium name="The Broad Institute Genome Sequencing Center for Infectious Disease"/>
            <person name="Wu L."/>
            <person name="Ma J."/>
        </authorList>
    </citation>
    <scope>NUCLEOTIDE SEQUENCE [LARGE SCALE GENOMIC DNA]</scope>
    <source>
        <strain evidence="4">CGMCC 1.12664</strain>
    </source>
</reference>